<evidence type="ECO:0000313" key="4">
    <source>
        <dbReference type="Proteomes" id="UP000294530"/>
    </source>
</evidence>
<dbReference type="OrthoDB" id="128648at2759"/>
<protein>
    <recommendedName>
        <fullName evidence="5">Secreted RxLR effector</fullName>
    </recommendedName>
</protein>
<gene>
    <name evidence="3" type="ORF">CCR75_004761</name>
</gene>
<keyword evidence="2" id="KW-0732">Signal</keyword>
<evidence type="ECO:0000256" key="1">
    <source>
        <dbReference type="SAM" id="MobiDB-lite"/>
    </source>
</evidence>
<keyword evidence="4" id="KW-1185">Reference proteome</keyword>
<sequence>MVRLYLAVLATFLAQGNSPLTLAAFQQVPADAELLAPEQEGGSLSRRLRVHDETSADESERGGVSSLLAKLNASSKPKLEDILASAKLEDLEKQIVKYNKYLPKDKQLSLYKLLREHQSIPNIATALYAAKVHIGDELPPLIARLWEDFRNEWKGIDGGIQKLANELDMVADGKEAILNGKVAVLRDYIASFSKENEVDTILREQLTIVFGGEKNLVSILAKLYSSALGNRSAFLEIKPALPIIESIQLSVFDKWLKEGLSLNQVWSLIVSGRNKGQDLSIGEYSVFKAYANAFLDRQMTLKSDKFVLYSVNDISAAPEATFLDYYDLVLDMSLSDGERLFFLLDRVGASSFVFEPDFYRKLQGFDKIGDLPGLITEAIAAKEKTFKLLNTNGEAIKTAKKRGTFDVVTPEAKKIKHLQNKWKQDMSFLLKAKHVASSAKARSSGLKY</sequence>
<dbReference type="RefSeq" id="XP_067817755.1">
    <property type="nucleotide sequence ID" value="XM_067962847.1"/>
</dbReference>
<feature type="region of interest" description="Disordered" evidence="1">
    <location>
        <begin position="38"/>
        <end position="61"/>
    </location>
</feature>
<accession>A0A976FKG2</accession>
<evidence type="ECO:0000256" key="2">
    <source>
        <dbReference type="SAM" id="SignalP"/>
    </source>
</evidence>
<dbReference type="Proteomes" id="UP000294530">
    <property type="component" value="Unassembled WGS sequence"/>
</dbReference>
<dbReference type="AlphaFoldDB" id="A0A976FKG2"/>
<organism evidence="3 4">
    <name type="scientific">Bremia lactucae</name>
    <name type="common">Lettuce downy mildew</name>
    <dbReference type="NCBI Taxonomy" id="4779"/>
    <lineage>
        <taxon>Eukaryota</taxon>
        <taxon>Sar</taxon>
        <taxon>Stramenopiles</taxon>
        <taxon>Oomycota</taxon>
        <taxon>Peronosporomycetes</taxon>
        <taxon>Peronosporales</taxon>
        <taxon>Peronosporaceae</taxon>
        <taxon>Bremia</taxon>
    </lineage>
</organism>
<comment type="caution">
    <text evidence="3">The sequence shown here is derived from an EMBL/GenBank/DDBJ whole genome shotgun (WGS) entry which is preliminary data.</text>
</comment>
<feature type="signal peptide" evidence="2">
    <location>
        <begin position="1"/>
        <end position="16"/>
    </location>
</feature>
<feature type="chain" id="PRO_5037953442" description="Secreted RxLR effector" evidence="2">
    <location>
        <begin position="17"/>
        <end position="448"/>
    </location>
</feature>
<feature type="compositionally biased region" description="Basic and acidic residues" evidence="1">
    <location>
        <begin position="50"/>
        <end position="61"/>
    </location>
</feature>
<evidence type="ECO:0008006" key="5">
    <source>
        <dbReference type="Google" id="ProtNLM"/>
    </source>
</evidence>
<evidence type="ECO:0000313" key="3">
    <source>
        <dbReference type="EMBL" id="TDH68256.1"/>
    </source>
</evidence>
<dbReference type="EMBL" id="SHOA02000003">
    <property type="protein sequence ID" value="TDH68256.1"/>
    <property type="molecule type" value="Genomic_DNA"/>
</dbReference>
<reference evidence="3 4" key="1">
    <citation type="journal article" date="2021" name="Genome Biol.">
        <title>AFLAP: assembly-free linkage analysis pipeline using k-mers from genome sequencing data.</title>
        <authorList>
            <person name="Fletcher K."/>
            <person name="Zhang L."/>
            <person name="Gil J."/>
            <person name="Han R."/>
            <person name="Cavanaugh K."/>
            <person name="Michelmore R."/>
        </authorList>
    </citation>
    <scope>NUCLEOTIDE SEQUENCE [LARGE SCALE GENOMIC DNA]</scope>
    <source>
        <strain evidence="3 4">SF5</strain>
    </source>
</reference>
<dbReference type="KEGG" id="blac:94348518"/>
<dbReference type="GeneID" id="94348518"/>
<proteinExistence type="predicted"/>
<name>A0A976FKG2_BRELC</name>